<gene>
    <name evidence="1" type="ORF">BQ4739_LOCUS12253</name>
</gene>
<proteinExistence type="predicted"/>
<evidence type="ECO:0000313" key="1">
    <source>
        <dbReference type="EMBL" id="SZX72093.1"/>
    </source>
</evidence>
<reference evidence="1 2" key="1">
    <citation type="submission" date="2016-10" db="EMBL/GenBank/DDBJ databases">
        <authorList>
            <person name="Cai Z."/>
        </authorList>
    </citation>
    <scope>NUCLEOTIDE SEQUENCE [LARGE SCALE GENOMIC DNA]</scope>
</reference>
<accession>A0A383W4I0</accession>
<name>A0A383W4I0_TETOB</name>
<sequence length="90" mass="9074">MAQAAARDAGEQVRMARMRAELLLQLLGSLRARLEAGAAVEGLAEDTGPSNNQAAAAPGADGALQAAVLQDVAAALNALQQAGGQQQQQP</sequence>
<dbReference type="Proteomes" id="UP000256970">
    <property type="component" value="Unassembled WGS sequence"/>
</dbReference>
<organism evidence="1 2">
    <name type="scientific">Tetradesmus obliquus</name>
    <name type="common">Green alga</name>
    <name type="synonym">Acutodesmus obliquus</name>
    <dbReference type="NCBI Taxonomy" id="3088"/>
    <lineage>
        <taxon>Eukaryota</taxon>
        <taxon>Viridiplantae</taxon>
        <taxon>Chlorophyta</taxon>
        <taxon>core chlorophytes</taxon>
        <taxon>Chlorophyceae</taxon>
        <taxon>CS clade</taxon>
        <taxon>Sphaeropleales</taxon>
        <taxon>Scenedesmaceae</taxon>
        <taxon>Tetradesmus</taxon>
    </lineage>
</organism>
<protein>
    <submittedName>
        <fullName evidence="1">Uncharacterized protein</fullName>
    </submittedName>
</protein>
<dbReference type="EMBL" id="FNXT01001101">
    <property type="protein sequence ID" value="SZX72093.1"/>
    <property type="molecule type" value="Genomic_DNA"/>
</dbReference>
<evidence type="ECO:0000313" key="2">
    <source>
        <dbReference type="Proteomes" id="UP000256970"/>
    </source>
</evidence>
<dbReference type="AlphaFoldDB" id="A0A383W4I0"/>
<keyword evidence="2" id="KW-1185">Reference proteome</keyword>